<dbReference type="HAMAP" id="MF_00158">
    <property type="entry name" value="PanC"/>
    <property type="match status" value="1"/>
</dbReference>
<feature type="active site" description="Proton donor" evidence="8">
    <location>
        <position position="37"/>
    </location>
</feature>
<proteinExistence type="inferred from homology"/>
<dbReference type="FunFam" id="3.40.50.620:FF:000013">
    <property type="entry name" value="Pantothenate synthetase"/>
    <property type="match status" value="1"/>
</dbReference>
<dbReference type="InterPro" id="IPR014729">
    <property type="entry name" value="Rossmann-like_a/b/a_fold"/>
</dbReference>
<dbReference type="OrthoDB" id="9773087at2"/>
<comment type="similarity">
    <text evidence="2 8">Belongs to the pantothenate synthetase family.</text>
</comment>
<dbReference type="NCBIfam" id="TIGR00018">
    <property type="entry name" value="panC"/>
    <property type="match status" value="1"/>
</dbReference>
<name>A0A317CLN9_9GAMM</name>
<dbReference type="PANTHER" id="PTHR21299:SF1">
    <property type="entry name" value="PANTOATE--BETA-ALANINE LIGASE"/>
    <property type="match status" value="1"/>
</dbReference>
<sequence>MQIVHSIAQLRAIVSTFRLAGDTIGLVPTMGNLHDGHLDLVKRAGEIANRQVVSIFVNPTQFEKQDDLEKYPRTMEADLAKLEALGVDVVFAPDASEMYPQGRLVTQVDIPEISSLLEGASRPGHFRGVATVVSKLFNIVAPDMAVFGQKDFQQLMLIRQMVADLDMPVEIIAAPTMREDSGLAMSSRNNRLDEEQRRLAPNLYRVLQAVEAKLSSGLKNFSVLQNEAMTELDELGFKSDYITICDARTLLNAEAEDKDLVILAAAYMGDIRLIDNIPVQLD</sequence>
<dbReference type="Pfam" id="PF02569">
    <property type="entry name" value="Pantoate_ligase"/>
    <property type="match status" value="1"/>
</dbReference>
<feature type="binding site" evidence="8">
    <location>
        <position position="61"/>
    </location>
    <ligand>
        <name>beta-alanine</name>
        <dbReference type="ChEBI" id="CHEBI:57966"/>
    </ligand>
</feature>
<reference evidence="9 10" key="1">
    <citation type="submission" date="2018-05" db="EMBL/GenBank/DDBJ databases">
        <title>Leucothrix arctica sp. nov., isolated from Arctic seawater.</title>
        <authorList>
            <person name="Choi A."/>
            <person name="Baek K."/>
        </authorList>
    </citation>
    <scope>NUCLEOTIDE SEQUENCE [LARGE SCALE GENOMIC DNA]</scope>
    <source>
        <strain evidence="9 10">JCM 18388</strain>
    </source>
</reference>
<comment type="miscellaneous">
    <text evidence="8">The reaction proceeds by a bi uni uni bi ping pong mechanism.</text>
</comment>
<dbReference type="InterPro" id="IPR042176">
    <property type="entry name" value="Pantoate_ligase_C"/>
</dbReference>
<dbReference type="GO" id="GO:0015940">
    <property type="term" value="P:pantothenate biosynthetic process"/>
    <property type="evidence" value="ECO:0007669"/>
    <property type="project" value="UniProtKB-UniRule"/>
</dbReference>
<dbReference type="EC" id="6.3.2.1" evidence="8"/>
<dbReference type="Gene3D" id="3.30.1300.10">
    <property type="entry name" value="Pantoate-beta-alanine ligase, C-terminal domain"/>
    <property type="match status" value="1"/>
</dbReference>
<keyword evidence="5 8" id="KW-0547">Nucleotide-binding</keyword>
<feature type="binding site" evidence="8">
    <location>
        <begin position="185"/>
        <end position="188"/>
    </location>
    <ligand>
        <name>ATP</name>
        <dbReference type="ChEBI" id="CHEBI:30616"/>
    </ligand>
</feature>
<comment type="subunit">
    <text evidence="8">Homodimer.</text>
</comment>
<evidence type="ECO:0000313" key="10">
    <source>
        <dbReference type="Proteomes" id="UP000245539"/>
    </source>
</evidence>
<evidence type="ECO:0000256" key="5">
    <source>
        <dbReference type="ARBA" id="ARBA00022741"/>
    </source>
</evidence>
<organism evidence="9 10">
    <name type="scientific">Leucothrix pacifica</name>
    <dbReference type="NCBI Taxonomy" id="1247513"/>
    <lineage>
        <taxon>Bacteria</taxon>
        <taxon>Pseudomonadati</taxon>
        <taxon>Pseudomonadota</taxon>
        <taxon>Gammaproteobacteria</taxon>
        <taxon>Thiotrichales</taxon>
        <taxon>Thiotrichaceae</taxon>
        <taxon>Leucothrix</taxon>
    </lineage>
</organism>
<dbReference type="InterPro" id="IPR003721">
    <property type="entry name" value="Pantoate_ligase"/>
</dbReference>
<keyword evidence="3 8" id="KW-0436">Ligase</keyword>
<keyword evidence="10" id="KW-1185">Reference proteome</keyword>
<dbReference type="UniPathway" id="UPA00028">
    <property type="reaction ID" value="UER00005"/>
</dbReference>
<evidence type="ECO:0000313" key="9">
    <source>
        <dbReference type="EMBL" id="PWQ97222.1"/>
    </source>
</evidence>
<feature type="binding site" evidence="8">
    <location>
        <position position="61"/>
    </location>
    <ligand>
        <name>(R)-pantoate</name>
        <dbReference type="ChEBI" id="CHEBI:15980"/>
    </ligand>
</feature>
<dbReference type="GO" id="GO:0004592">
    <property type="term" value="F:pantoate-beta-alanine ligase activity"/>
    <property type="evidence" value="ECO:0007669"/>
    <property type="project" value="UniProtKB-UniRule"/>
</dbReference>
<evidence type="ECO:0000256" key="3">
    <source>
        <dbReference type="ARBA" id="ARBA00022598"/>
    </source>
</evidence>
<dbReference type="PANTHER" id="PTHR21299">
    <property type="entry name" value="CYTIDYLATE KINASE/PANTOATE-BETA-ALANINE LIGASE"/>
    <property type="match status" value="1"/>
</dbReference>
<dbReference type="SUPFAM" id="SSF52374">
    <property type="entry name" value="Nucleotidylyl transferase"/>
    <property type="match status" value="1"/>
</dbReference>
<keyword evidence="4 8" id="KW-0566">Pantothenate biosynthesis</keyword>
<dbReference type="AlphaFoldDB" id="A0A317CLN9"/>
<evidence type="ECO:0000256" key="7">
    <source>
        <dbReference type="ARBA" id="ARBA00048258"/>
    </source>
</evidence>
<evidence type="ECO:0000256" key="2">
    <source>
        <dbReference type="ARBA" id="ARBA00009256"/>
    </source>
</evidence>
<feature type="binding site" evidence="8">
    <location>
        <position position="154"/>
    </location>
    <ligand>
        <name>(R)-pantoate</name>
        <dbReference type="ChEBI" id="CHEBI:15980"/>
    </ligand>
</feature>
<dbReference type="CDD" id="cd00560">
    <property type="entry name" value="PanC"/>
    <property type="match status" value="1"/>
</dbReference>
<accession>A0A317CLN9</accession>
<keyword evidence="8" id="KW-0963">Cytoplasm</keyword>
<dbReference type="Proteomes" id="UP000245539">
    <property type="component" value="Unassembled WGS sequence"/>
</dbReference>
<comment type="function">
    <text evidence="8">Catalyzes the condensation of pantoate with beta-alanine in an ATP-dependent reaction via a pantoyl-adenylate intermediate.</text>
</comment>
<comment type="caution">
    <text evidence="9">The sequence shown here is derived from an EMBL/GenBank/DDBJ whole genome shotgun (WGS) entry which is preliminary data.</text>
</comment>
<comment type="subcellular location">
    <subcellularLocation>
        <location evidence="8">Cytoplasm</location>
    </subcellularLocation>
</comment>
<dbReference type="GO" id="GO:0005829">
    <property type="term" value="C:cytosol"/>
    <property type="evidence" value="ECO:0007669"/>
    <property type="project" value="TreeGrafter"/>
</dbReference>
<dbReference type="EMBL" id="QGKM01000027">
    <property type="protein sequence ID" value="PWQ97222.1"/>
    <property type="molecule type" value="Genomic_DNA"/>
</dbReference>
<gene>
    <name evidence="8" type="primary">panC</name>
    <name evidence="9" type="ORF">DKW60_10855</name>
</gene>
<dbReference type="Gene3D" id="3.40.50.620">
    <property type="entry name" value="HUPs"/>
    <property type="match status" value="1"/>
</dbReference>
<evidence type="ECO:0000256" key="4">
    <source>
        <dbReference type="ARBA" id="ARBA00022655"/>
    </source>
</evidence>
<comment type="pathway">
    <text evidence="1 8">Cofactor biosynthesis; (R)-pantothenate biosynthesis; (R)-pantothenate from (R)-pantoate and beta-alanine: step 1/1.</text>
</comment>
<keyword evidence="6 8" id="KW-0067">ATP-binding</keyword>
<comment type="caution">
    <text evidence="8">Lacks conserved residue(s) required for the propagation of feature annotation.</text>
</comment>
<protein>
    <recommendedName>
        <fullName evidence="8">Pantothenate synthetase</fullName>
        <shortName evidence="8">PS</shortName>
        <ecNumber evidence="8">6.3.2.1</ecNumber>
    </recommendedName>
    <alternativeName>
        <fullName evidence="8">Pantoate--beta-alanine ligase</fullName>
    </alternativeName>
    <alternativeName>
        <fullName evidence="8">Pantoate-activating enzyme</fullName>
    </alternativeName>
</protein>
<evidence type="ECO:0000256" key="6">
    <source>
        <dbReference type="ARBA" id="ARBA00022840"/>
    </source>
</evidence>
<dbReference type="GO" id="GO:0005524">
    <property type="term" value="F:ATP binding"/>
    <property type="evidence" value="ECO:0007669"/>
    <property type="project" value="UniProtKB-KW"/>
</dbReference>
<evidence type="ECO:0000256" key="8">
    <source>
        <dbReference type="HAMAP-Rule" id="MF_00158"/>
    </source>
</evidence>
<feature type="binding site" evidence="8">
    <location>
        <begin position="30"/>
        <end position="37"/>
    </location>
    <ligand>
        <name>ATP</name>
        <dbReference type="ChEBI" id="CHEBI:30616"/>
    </ligand>
</feature>
<evidence type="ECO:0000256" key="1">
    <source>
        <dbReference type="ARBA" id="ARBA00004990"/>
    </source>
</evidence>
<dbReference type="RefSeq" id="WP_109837679.1">
    <property type="nucleotide sequence ID" value="NZ_QGKM01000027.1"/>
</dbReference>
<feature type="binding site" evidence="8">
    <location>
        <begin position="148"/>
        <end position="151"/>
    </location>
    <ligand>
        <name>ATP</name>
        <dbReference type="ChEBI" id="CHEBI:30616"/>
    </ligand>
</feature>
<comment type="catalytic activity">
    <reaction evidence="7 8">
        <text>(R)-pantoate + beta-alanine + ATP = (R)-pantothenate + AMP + diphosphate + H(+)</text>
        <dbReference type="Rhea" id="RHEA:10912"/>
        <dbReference type="ChEBI" id="CHEBI:15378"/>
        <dbReference type="ChEBI" id="CHEBI:15980"/>
        <dbReference type="ChEBI" id="CHEBI:29032"/>
        <dbReference type="ChEBI" id="CHEBI:30616"/>
        <dbReference type="ChEBI" id="CHEBI:33019"/>
        <dbReference type="ChEBI" id="CHEBI:57966"/>
        <dbReference type="ChEBI" id="CHEBI:456215"/>
        <dbReference type="EC" id="6.3.2.1"/>
    </reaction>
</comment>